<accession>A0A175W139</accession>
<dbReference type="VEuPathDB" id="FungiDB:MMYC01_207561"/>
<sequence>MARTELFCPATTSTSPAFRAIETRAKLLRRNTAGKDNFATPVDDVHQNVFHLQVQSSITQSVFQALLGYLPSAIRTWFESSFPEWTIPSQLILKKQKEGWDEEFEMEKATYAKLRSFQGIVIPKLFGEVRCDNTRALLLSDIGGVCLATPEGALLELADFRRLLCQALTALSQLRILQEDIKLDNFHLVDDKVMIVDLEKVSEEPLSDQDLDFGIKSAVDSLTTFYERNQYCFWKEGLVSIAM</sequence>
<dbReference type="AlphaFoldDB" id="A0A175W139"/>
<evidence type="ECO:0000313" key="1">
    <source>
        <dbReference type="EMBL" id="KXX77149.1"/>
    </source>
</evidence>
<dbReference type="Proteomes" id="UP000078237">
    <property type="component" value="Unassembled WGS sequence"/>
</dbReference>
<gene>
    <name evidence="1" type="ORF">MMYC01_207561</name>
</gene>
<protein>
    <submittedName>
        <fullName evidence="1">Uncharacterized protein</fullName>
    </submittedName>
</protein>
<reference evidence="1 2" key="1">
    <citation type="journal article" date="2016" name="Genome Announc.">
        <title>Genome Sequence of Madurella mycetomatis mm55, Isolated from a Human Mycetoma Case in Sudan.</title>
        <authorList>
            <person name="Smit S."/>
            <person name="Derks M.F."/>
            <person name="Bervoets S."/>
            <person name="Fahal A."/>
            <person name="van Leeuwen W."/>
            <person name="van Belkum A."/>
            <person name="van de Sande W.W."/>
        </authorList>
    </citation>
    <scope>NUCLEOTIDE SEQUENCE [LARGE SCALE GENOMIC DNA]</scope>
    <source>
        <strain evidence="2">mm55</strain>
    </source>
</reference>
<name>A0A175W139_9PEZI</name>
<organism evidence="1 2">
    <name type="scientific">Madurella mycetomatis</name>
    <dbReference type="NCBI Taxonomy" id="100816"/>
    <lineage>
        <taxon>Eukaryota</taxon>
        <taxon>Fungi</taxon>
        <taxon>Dikarya</taxon>
        <taxon>Ascomycota</taxon>
        <taxon>Pezizomycotina</taxon>
        <taxon>Sordariomycetes</taxon>
        <taxon>Sordariomycetidae</taxon>
        <taxon>Sordariales</taxon>
        <taxon>Sordariales incertae sedis</taxon>
        <taxon>Madurella</taxon>
    </lineage>
</organism>
<dbReference type="OrthoDB" id="2942798at2759"/>
<proteinExistence type="predicted"/>
<comment type="caution">
    <text evidence="1">The sequence shown here is derived from an EMBL/GenBank/DDBJ whole genome shotgun (WGS) entry which is preliminary data.</text>
</comment>
<evidence type="ECO:0000313" key="2">
    <source>
        <dbReference type="Proteomes" id="UP000078237"/>
    </source>
</evidence>
<dbReference type="EMBL" id="LCTW02000175">
    <property type="protein sequence ID" value="KXX77149.1"/>
    <property type="molecule type" value="Genomic_DNA"/>
</dbReference>
<dbReference type="InterPro" id="IPR011009">
    <property type="entry name" value="Kinase-like_dom_sf"/>
</dbReference>
<keyword evidence="2" id="KW-1185">Reference proteome</keyword>
<dbReference type="SUPFAM" id="SSF56112">
    <property type="entry name" value="Protein kinase-like (PK-like)"/>
    <property type="match status" value="1"/>
</dbReference>